<dbReference type="SUPFAM" id="SSF53955">
    <property type="entry name" value="Lysozyme-like"/>
    <property type="match status" value="1"/>
</dbReference>
<dbReference type="PANTHER" id="PTHR33734">
    <property type="entry name" value="LYSM DOMAIN-CONTAINING GPI-ANCHORED PROTEIN 2"/>
    <property type="match status" value="1"/>
</dbReference>
<gene>
    <name evidence="2" type="ORF">METZ01_LOCUS42078</name>
</gene>
<dbReference type="Gene3D" id="3.10.350.10">
    <property type="entry name" value="LysM domain"/>
    <property type="match status" value="2"/>
</dbReference>
<feature type="domain" description="LysM" evidence="1">
    <location>
        <begin position="452"/>
        <end position="496"/>
    </location>
</feature>
<accession>A0A381RDF7</accession>
<protein>
    <recommendedName>
        <fullName evidence="1">LysM domain-containing protein</fullName>
    </recommendedName>
</protein>
<dbReference type="AlphaFoldDB" id="A0A381RDF7"/>
<dbReference type="Pfam" id="PF01476">
    <property type="entry name" value="LysM"/>
    <property type="match status" value="2"/>
</dbReference>
<dbReference type="InterPro" id="IPR008258">
    <property type="entry name" value="Transglycosylase_SLT_dom_1"/>
</dbReference>
<dbReference type="PROSITE" id="PS51782">
    <property type="entry name" value="LYSM"/>
    <property type="match status" value="2"/>
</dbReference>
<dbReference type="SUPFAM" id="SSF54106">
    <property type="entry name" value="LysM domain"/>
    <property type="match status" value="2"/>
</dbReference>
<sequence>MLSNFTIFNSHKYNLNRSLTGIIIFFVAILIAQENVQSEENIQDSLKVGASRTIPGIPPVNGYPNGNGNKFVETGNRLPQLLRDVKVYLSDAVIADVHKDTLEVIYNLDRIFNLLTEADQLGEMTAEDQEEFNRYEVSLIDVYTHRLTTLQASDIAITAEQLRSEISEITEPLEVEMGLSKFTIIDDRDGHIPLIRNKKVDQFIKFFQTKGKKQFKIWLSRYGEYEVLIKTILKEHELPEELMFLAMIESGFNSKAYSRANASGMWQFIYSTGKIYGLERTWYVDERRDPVKATHAACTYLKDLYKEFDNWYLALSAYNAGSGRIHRAIRLHQTSDFWQLHSLPKETRNYLPYFLAAAIIGSSPKEYGFTIPKVSSFSYDEVKLEKSADLAVLARSAGIKMRSLQRYNPELRQSATPNKNGYVLKLPKGTKSKFTAKFNALPESQRFAPQYTVHRVRRNESLWTISRKYGVSIHDLASVNKIRNRHKIKIGQKLTIPVPGSKAALASAQSTGPSGHLKKVYTVKRGDTLGHIAQNYNTRARNIRRWNGLRYGGVIYPGQKLVLWVKQG</sequence>
<reference evidence="2" key="1">
    <citation type="submission" date="2018-05" db="EMBL/GenBank/DDBJ databases">
        <authorList>
            <person name="Lanie J.A."/>
            <person name="Ng W.-L."/>
            <person name="Kazmierczak K.M."/>
            <person name="Andrzejewski T.M."/>
            <person name="Davidsen T.M."/>
            <person name="Wayne K.J."/>
            <person name="Tettelin H."/>
            <person name="Glass J.I."/>
            <person name="Rusch D."/>
            <person name="Podicherti R."/>
            <person name="Tsui H.-C.T."/>
            <person name="Winkler M.E."/>
        </authorList>
    </citation>
    <scope>NUCLEOTIDE SEQUENCE</scope>
</reference>
<dbReference type="PANTHER" id="PTHR33734:SF22">
    <property type="entry name" value="MEMBRANE-BOUND LYTIC MUREIN TRANSGLYCOSYLASE D"/>
    <property type="match status" value="1"/>
</dbReference>
<feature type="domain" description="LysM" evidence="1">
    <location>
        <begin position="519"/>
        <end position="563"/>
    </location>
</feature>
<evidence type="ECO:0000259" key="1">
    <source>
        <dbReference type="PROSITE" id="PS51782"/>
    </source>
</evidence>
<dbReference type="InterPro" id="IPR023346">
    <property type="entry name" value="Lysozyme-like_dom_sf"/>
</dbReference>
<dbReference type="CDD" id="cd16894">
    <property type="entry name" value="MltD-like"/>
    <property type="match status" value="1"/>
</dbReference>
<dbReference type="InterPro" id="IPR036779">
    <property type="entry name" value="LysM_dom_sf"/>
</dbReference>
<dbReference type="SMART" id="SM00257">
    <property type="entry name" value="LysM"/>
    <property type="match status" value="2"/>
</dbReference>
<proteinExistence type="predicted"/>
<dbReference type="GO" id="GO:0008932">
    <property type="term" value="F:lytic endotransglycosylase activity"/>
    <property type="evidence" value="ECO:0007669"/>
    <property type="project" value="TreeGrafter"/>
</dbReference>
<dbReference type="Pfam" id="PF01464">
    <property type="entry name" value="SLT"/>
    <property type="match status" value="1"/>
</dbReference>
<evidence type="ECO:0000313" key="2">
    <source>
        <dbReference type="EMBL" id="SUZ89224.1"/>
    </source>
</evidence>
<dbReference type="InterPro" id="IPR018392">
    <property type="entry name" value="LysM"/>
</dbReference>
<dbReference type="CDD" id="cd00118">
    <property type="entry name" value="LysM"/>
    <property type="match status" value="2"/>
</dbReference>
<dbReference type="Gene3D" id="1.10.530.10">
    <property type="match status" value="1"/>
</dbReference>
<organism evidence="2">
    <name type="scientific">marine metagenome</name>
    <dbReference type="NCBI Taxonomy" id="408172"/>
    <lineage>
        <taxon>unclassified sequences</taxon>
        <taxon>metagenomes</taxon>
        <taxon>ecological metagenomes</taxon>
    </lineage>
</organism>
<name>A0A381RDF7_9ZZZZ</name>
<dbReference type="EMBL" id="UINC01001810">
    <property type="protein sequence ID" value="SUZ89224.1"/>
    <property type="molecule type" value="Genomic_DNA"/>
</dbReference>